<dbReference type="RefSeq" id="WP_146682097.1">
    <property type="nucleotide sequence ID" value="NZ_CP019646.1"/>
</dbReference>
<dbReference type="PANTHER" id="PTHR43752:SF2">
    <property type="entry name" value="BNR_ASP-BOX REPEAT FAMILY PROTEIN"/>
    <property type="match status" value="1"/>
</dbReference>
<proteinExistence type="predicted"/>
<evidence type="ECO:0000259" key="2">
    <source>
        <dbReference type="Pfam" id="PF13088"/>
    </source>
</evidence>
<accession>A0A1Q2MAV3</accession>
<dbReference type="STRING" id="1851148.SMSP2_00123"/>
<evidence type="ECO:0000313" key="4">
    <source>
        <dbReference type="Proteomes" id="UP000188181"/>
    </source>
</evidence>
<evidence type="ECO:0000256" key="1">
    <source>
        <dbReference type="SAM" id="SignalP"/>
    </source>
</evidence>
<sequence length="377" mass="42019" precursor="true">MFRFCLIMAVFMCVQVQAKTFFNAPDVIYPGDENYQNIESRKFQGIPSLAVSPGGRIWVTWYAGPTAGEDKNNYVVLATSGDGGKNWQEILIIDPDGAGPVRAFDPEIWLDPQGKLWLFWAQHFAHDKMNPHAGVWAMVTNEPDSSGAKWSSPRRLTEGIMMCKPTVLSSGRWLLSASTWRETDYSARAVASDDGGRSLEVIGACNVPVDVRSFDEHMIVERKDGSLWMLVRTKYGIGESVSDDGGKTWPELEPCEISHPSARFFIRRLDSGNLLLVKHGPIDERTGRSRLMAFISKDDGKTWQGGLMIDEREGVSYPDGQQVNDGRIYITYDYSRTGDQDILMAVFTEEDVIAGKAVSGKTRFRVPVNSTADNSVE</sequence>
<feature type="domain" description="Sialidase" evidence="2">
    <location>
        <begin position="55"/>
        <end position="330"/>
    </location>
</feature>
<organism evidence="3 4">
    <name type="scientific">Limihaloglobus sulfuriphilus</name>
    <dbReference type="NCBI Taxonomy" id="1851148"/>
    <lineage>
        <taxon>Bacteria</taxon>
        <taxon>Pseudomonadati</taxon>
        <taxon>Planctomycetota</taxon>
        <taxon>Phycisphaerae</taxon>
        <taxon>Sedimentisphaerales</taxon>
        <taxon>Sedimentisphaeraceae</taxon>
        <taxon>Limihaloglobus</taxon>
    </lineage>
</organism>
<dbReference type="Pfam" id="PF13088">
    <property type="entry name" value="BNR_2"/>
    <property type="match status" value="1"/>
</dbReference>
<feature type="signal peptide" evidence="1">
    <location>
        <begin position="1"/>
        <end position="18"/>
    </location>
</feature>
<dbReference type="AlphaFoldDB" id="A0A1Q2MAV3"/>
<dbReference type="CDD" id="cd15482">
    <property type="entry name" value="Sialidase_non-viral"/>
    <property type="match status" value="1"/>
</dbReference>
<dbReference type="Gene3D" id="2.120.10.10">
    <property type="match status" value="1"/>
</dbReference>
<dbReference type="OrthoDB" id="41724at2"/>
<dbReference type="Proteomes" id="UP000188181">
    <property type="component" value="Chromosome"/>
</dbReference>
<dbReference type="EMBL" id="CP019646">
    <property type="protein sequence ID" value="AQQ69789.1"/>
    <property type="molecule type" value="Genomic_DNA"/>
</dbReference>
<name>A0A1Q2MAV3_9BACT</name>
<dbReference type="InterPro" id="IPR011040">
    <property type="entry name" value="Sialidase"/>
</dbReference>
<dbReference type="SUPFAM" id="SSF50939">
    <property type="entry name" value="Sialidases"/>
    <property type="match status" value="1"/>
</dbReference>
<keyword evidence="4" id="KW-1185">Reference proteome</keyword>
<evidence type="ECO:0000313" key="3">
    <source>
        <dbReference type="EMBL" id="AQQ69789.1"/>
    </source>
</evidence>
<reference evidence="4" key="1">
    <citation type="submission" date="2017-02" db="EMBL/GenBank/DDBJ databases">
        <title>Comparative genomics and description of representatives of a novel lineage of planctomycetes thriving in anoxic sediments.</title>
        <authorList>
            <person name="Spring S."/>
            <person name="Bunk B."/>
            <person name="Sproer C."/>
        </authorList>
    </citation>
    <scope>NUCLEOTIDE SEQUENCE [LARGE SCALE GENOMIC DNA]</scope>
    <source>
        <strain evidence="4">SM-Chi-D1</strain>
    </source>
</reference>
<dbReference type="KEGG" id="pbas:SMSP2_00123"/>
<dbReference type="PANTHER" id="PTHR43752">
    <property type="entry name" value="BNR/ASP-BOX REPEAT FAMILY PROTEIN"/>
    <property type="match status" value="1"/>
</dbReference>
<dbReference type="InterPro" id="IPR036278">
    <property type="entry name" value="Sialidase_sf"/>
</dbReference>
<feature type="chain" id="PRO_5013360902" evidence="1">
    <location>
        <begin position="19"/>
        <end position="377"/>
    </location>
</feature>
<gene>
    <name evidence="3" type="ORF">SMSP2_00123</name>
</gene>
<protein>
    <submittedName>
        <fullName evidence="3">Putative neuraminidase (Sialidase)</fullName>
    </submittedName>
</protein>
<keyword evidence="1" id="KW-0732">Signal</keyword>